<protein>
    <submittedName>
        <fullName evidence="1">Aspartyl/glutamyl-tRNA amidotransferase subunit C</fullName>
    </submittedName>
</protein>
<evidence type="ECO:0000313" key="2">
    <source>
        <dbReference type="Proteomes" id="UP000264141"/>
    </source>
</evidence>
<dbReference type="GO" id="GO:0016740">
    <property type="term" value="F:transferase activity"/>
    <property type="evidence" value="ECO:0007669"/>
    <property type="project" value="UniProtKB-KW"/>
</dbReference>
<name>A0A3D1JEX7_9CHLR</name>
<dbReference type="SUPFAM" id="SSF141000">
    <property type="entry name" value="Glu-tRNAGln amidotransferase C subunit"/>
    <property type="match status" value="1"/>
</dbReference>
<dbReference type="Proteomes" id="UP000264141">
    <property type="component" value="Unassembled WGS sequence"/>
</dbReference>
<reference evidence="1 2" key="1">
    <citation type="journal article" date="2018" name="Nat. Biotechnol.">
        <title>A standardized bacterial taxonomy based on genome phylogeny substantially revises the tree of life.</title>
        <authorList>
            <person name="Parks D.H."/>
            <person name="Chuvochina M."/>
            <person name="Waite D.W."/>
            <person name="Rinke C."/>
            <person name="Skarshewski A."/>
            <person name="Chaumeil P.A."/>
            <person name="Hugenholtz P."/>
        </authorList>
    </citation>
    <scope>NUCLEOTIDE SEQUENCE [LARGE SCALE GENOMIC DNA]</scope>
    <source>
        <strain evidence="1">UBA8781</strain>
    </source>
</reference>
<dbReference type="InterPro" id="IPR036113">
    <property type="entry name" value="Asp/Glu-ADT_sf_sub_c"/>
</dbReference>
<dbReference type="RefSeq" id="WP_062195475.1">
    <property type="nucleotide sequence ID" value="NZ_DF967965.1"/>
</dbReference>
<sequence>MTEAISPEIFDHLVELAALELTPAEATYLRQQLNHQLDAIDQLESIPLDASLPITSHGVPYTAQISQPPREDTWQPYPAPDEILAQSPQFEDGYIIVPDIPHTSLE</sequence>
<dbReference type="GO" id="GO:0006450">
    <property type="term" value="P:regulation of translational fidelity"/>
    <property type="evidence" value="ECO:0007669"/>
    <property type="project" value="InterPro"/>
</dbReference>
<organism evidence="1 2">
    <name type="scientific">Anaerolinea thermolimosa</name>
    <dbReference type="NCBI Taxonomy" id="229919"/>
    <lineage>
        <taxon>Bacteria</taxon>
        <taxon>Bacillati</taxon>
        <taxon>Chloroflexota</taxon>
        <taxon>Anaerolineae</taxon>
        <taxon>Anaerolineales</taxon>
        <taxon>Anaerolineaceae</taxon>
        <taxon>Anaerolinea</taxon>
    </lineage>
</organism>
<gene>
    <name evidence="1" type="ORF">DEQ80_04355</name>
</gene>
<proteinExistence type="predicted"/>
<dbReference type="Pfam" id="PF02686">
    <property type="entry name" value="GatC"/>
    <property type="match status" value="1"/>
</dbReference>
<evidence type="ECO:0000313" key="1">
    <source>
        <dbReference type="EMBL" id="HCE17072.1"/>
    </source>
</evidence>
<accession>A0A3D1JEX7</accession>
<keyword evidence="1" id="KW-0808">Transferase</keyword>
<comment type="caution">
    <text evidence="1">The sequence shown here is derived from an EMBL/GenBank/DDBJ whole genome shotgun (WGS) entry which is preliminary data.</text>
</comment>
<dbReference type="EMBL" id="DPBP01000020">
    <property type="protein sequence ID" value="HCE17072.1"/>
    <property type="molecule type" value="Genomic_DNA"/>
</dbReference>
<dbReference type="InterPro" id="IPR003837">
    <property type="entry name" value="GatC"/>
</dbReference>
<dbReference type="AlphaFoldDB" id="A0A3D1JEX7"/>
<dbReference type="OrthoDB" id="164445at2"/>
<dbReference type="STRING" id="229919.GCA_001050195_02944"/>
<dbReference type="Gene3D" id="1.10.20.60">
    <property type="entry name" value="Glu-tRNAGln amidotransferase C subunit, N-terminal domain"/>
    <property type="match status" value="1"/>
</dbReference>